<keyword evidence="3" id="KW-0677">Repeat</keyword>
<feature type="compositionally biased region" description="Basic and acidic residues" evidence="6">
    <location>
        <begin position="190"/>
        <end position="199"/>
    </location>
</feature>
<dbReference type="PANTHER" id="PTHR15263:SF1">
    <property type="entry name" value="NF-KAPPA-B INHIBITOR-LIKE PROTEIN 1"/>
    <property type="match status" value="1"/>
</dbReference>
<dbReference type="AlphaFoldDB" id="A0A6G1KQ75"/>
<gene>
    <name evidence="7" type="ORF">K504DRAFT_456758</name>
</gene>
<evidence type="ECO:0000256" key="2">
    <source>
        <dbReference type="ARBA" id="ARBA00022553"/>
    </source>
</evidence>
<evidence type="ECO:0000256" key="3">
    <source>
        <dbReference type="ARBA" id="ARBA00022737"/>
    </source>
</evidence>
<evidence type="ECO:0000256" key="4">
    <source>
        <dbReference type="ARBA" id="ARBA00023043"/>
    </source>
</evidence>
<feature type="compositionally biased region" description="Basic residues" evidence="6">
    <location>
        <begin position="200"/>
        <end position="209"/>
    </location>
</feature>
<feature type="region of interest" description="Disordered" evidence="6">
    <location>
        <begin position="1"/>
        <end position="118"/>
    </location>
</feature>
<keyword evidence="2" id="KW-0597">Phosphoprotein</keyword>
<dbReference type="OrthoDB" id="412109at2759"/>
<accession>A0A6G1KQ75</accession>
<feature type="region of interest" description="Disordered" evidence="6">
    <location>
        <begin position="190"/>
        <end position="224"/>
    </location>
</feature>
<comment type="subcellular location">
    <subcellularLocation>
        <location evidence="1">Nucleus</location>
    </subcellularLocation>
</comment>
<evidence type="ECO:0000313" key="8">
    <source>
        <dbReference type="Proteomes" id="UP000799428"/>
    </source>
</evidence>
<evidence type="ECO:0000256" key="5">
    <source>
        <dbReference type="ARBA" id="ARBA00023242"/>
    </source>
</evidence>
<feature type="compositionally biased region" description="Basic residues" evidence="6">
    <location>
        <begin position="52"/>
        <end position="79"/>
    </location>
</feature>
<dbReference type="GO" id="GO:0043124">
    <property type="term" value="P:negative regulation of canonical NF-kappaB signal transduction"/>
    <property type="evidence" value="ECO:0007669"/>
    <property type="project" value="InterPro"/>
</dbReference>
<dbReference type="EMBL" id="MU005764">
    <property type="protein sequence ID" value="KAF2714541.1"/>
    <property type="molecule type" value="Genomic_DNA"/>
</dbReference>
<name>A0A6G1KQ75_9PLEO</name>
<evidence type="ECO:0000313" key="7">
    <source>
        <dbReference type="EMBL" id="KAF2714541.1"/>
    </source>
</evidence>
<keyword evidence="8" id="KW-1185">Reference proteome</keyword>
<dbReference type="Proteomes" id="UP000799428">
    <property type="component" value="Unassembled WGS sequence"/>
</dbReference>
<organism evidence="7 8">
    <name type="scientific">Pleomassaria siparia CBS 279.74</name>
    <dbReference type="NCBI Taxonomy" id="1314801"/>
    <lineage>
        <taxon>Eukaryota</taxon>
        <taxon>Fungi</taxon>
        <taxon>Dikarya</taxon>
        <taxon>Ascomycota</taxon>
        <taxon>Pezizomycotina</taxon>
        <taxon>Dothideomycetes</taxon>
        <taxon>Pleosporomycetidae</taxon>
        <taxon>Pleosporales</taxon>
        <taxon>Pleomassariaceae</taxon>
        <taxon>Pleomassaria</taxon>
    </lineage>
</organism>
<reference evidence="7" key="1">
    <citation type="journal article" date="2020" name="Stud. Mycol.">
        <title>101 Dothideomycetes genomes: a test case for predicting lifestyles and emergence of pathogens.</title>
        <authorList>
            <person name="Haridas S."/>
            <person name="Albert R."/>
            <person name="Binder M."/>
            <person name="Bloem J."/>
            <person name="Labutti K."/>
            <person name="Salamov A."/>
            <person name="Andreopoulos B."/>
            <person name="Baker S."/>
            <person name="Barry K."/>
            <person name="Bills G."/>
            <person name="Bluhm B."/>
            <person name="Cannon C."/>
            <person name="Castanera R."/>
            <person name="Culley D."/>
            <person name="Daum C."/>
            <person name="Ezra D."/>
            <person name="Gonzalez J."/>
            <person name="Henrissat B."/>
            <person name="Kuo A."/>
            <person name="Liang C."/>
            <person name="Lipzen A."/>
            <person name="Lutzoni F."/>
            <person name="Magnuson J."/>
            <person name="Mondo S."/>
            <person name="Nolan M."/>
            <person name="Ohm R."/>
            <person name="Pangilinan J."/>
            <person name="Park H.-J."/>
            <person name="Ramirez L."/>
            <person name="Alfaro M."/>
            <person name="Sun H."/>
            <person name="Tritt A."/>
            <person name="Yoshinaga Y."/>
            <person name="Zwiers L.-H."/>
            <person name="Turgeon B."/>
            <person name="Goodwin S."/>
            <person name="Spatafora J."/>
            <person name="Crous P."/>
            <person name="Grigoriev I."/>
        </authorList>
    </citation>
    <scope>NUCLEOTIDE SEQUENCE</scope>
    <source>
        <strain evidence="7">CBS 279.74</strain>
    </source>
</reference>
<evidence type="ECO:0000256" key="6">
    <source>
        <dbReference type="SAM" id="MobiDB-lite"/>
    </source>
</evidence>
<sequence>MEDPPSERHDDAEAHNATKTSKFRLKSVSRPKTSKRHYQDIEKNHEDEARSSKRHRSHERSSPRRSHRDSKRRHKHRSSAKSVHDYTFTRSGEYQDPDNRHRESLYDGLSDDGHAKSEVSGIDPCEAFRESLFDALADDEGAAYWEGVYGQPIHVYSNAKPGPNGILERMSDEEYAEFVRSKMWEKSHEHAVEEREARSKQRKNQARHKCQIEEETAKMEAERRDIHRQMRESLKRGEERKKAKELEASWTRYVKKWEELKELKDPAKTIAPRVHDLIPWPVASGRWKSVSKEGIEYFFEHSKPWKDDAAAMLKMERVRWHPDKMQQRFGQHIDPETMKSVTAVFQVIDKLWSESRK</sequence>
<keyword evidence="4" id="KW-0040">ANK repeat</keyword>
<feature type="compositionally biased region" description="Basic and acidic residues" evidence="6">
    <location>
        <begin position="1"/>
        <end position="16"/>
    </location>
</feature>
<proteinExistence type="predicted"/>
<keyword evidence="5" id="KW-0539">Nucleus</keyword>
<dbReference type="GO" id="GO:0005634">
    <property type="term" value="C:nucleus"/>
    <property type="evidence" value="ECO:0007669"/>
    <property type="project" value="UniProtKB-SubCell"/>
</dbReference>
<evidence type="ECO:0000256" key="1">
    <source>
        <dbReference type="ARBA" id="ARBA00004123"/>
    </source>
</evidence>
<feature type="compositionally biased region" description="Basic and acidic residues" evidence="6">
    <location>
        <begin position="37"/>
        <end position="51"/>
    </location>
</feature>
<feature type="compositionally biased region" description="Basic residues" evidence="6">
    <location>
        <begin position="21"/>
        <end position="36"/>
    </location>
</feature>
<feature type="compositionally biased region" description="Basic and acidic residues" evidence="6">
    <location>
        <begin position="97"/>
        <end position="117"/>
    </location>
</feature>
<protein>
    <submittedName>
        <fullName evidence="7">Uncharacterized protein</fullName>
    </submittedName>
</protein>
<feature type="compositionally biased region" description="Basic and acidic residues" evidence="6">
    <location>
        <begin position="210"/>
        <end position="224"/>
    </location>
</feature>
<dbReference type="InterPro" id="IPR038753">
    <property type="entry name" value="NFKBIL1"/>
</dbReference>
<dbReference type="PANTHER" id="PTHR15263">
    <property type="entry name" value="I-KAPPA-B-LIKE PROTEIN IKBL"/>
    <property type="match status" value="1"/>
</dbReference>